<feature type="domain" description="Helicase C-terminal" evidence="7">
    <location>
        <begin position="206"/>
        <end position="371"/>
    </location>
</feature>
<dbReference type="PATRIC" id="fig|1423801.4.peg.1132"/>
<organism evidence="8 9">
    <name type="scientific">Liquorilactobacillus satsumensis DSM 16230 = JCM 12392</name>
    <dbReference type="NCBI Taxonomy" id="1423801"/>
    <lineage>
        <taxon>Bacteria</taxon>
        <taxon>Bacillati</taxon>
        <taxon>Bacillota</taxon>
        <taxon>Bacilli</taxon>
        <taxon>Lactobacillales</taxon>
        <taxon>Lactobacillaceae</taxon>
        <taxon>Liquorilactobacillus</taxon>
    </lineage>
</organism>
<dbReference type="GO" id="GO:0005840">
    <property type="term" value="C:ribosome"/>
    <property type="evidence" value="ECO:0007669"/>
    <property type="project" value="TreeGrafter"/>
</dbReference>
<dbReference type="InterPro" id="IPR001650">
    <property type="entry name" value="Helicase_C-like"/>
</dbReference>
<evidence type="ECO:0000256" key="4">
    <source>
        <dbReference type="ARBA" id="ARBA00022840"/>
    </source>
</evidence>
<dbReference type="InterPro" id="IPR011545">
    <property type="entry name" value="DEAD/DEAH_box_helicase_dom"/>
</dbReference>
<name>A0A0R1UXU1_9LACO</name>
<comment type="caution">
    <text evidence="8">The sequence shown here is derived from an EMBL/GenBank/DDBJ whole genome shotgun (WGS) entry which is preliminary data.</text>
</comment>
<dbReference type="SUPFAM" id="SSF52540">
    <property type="entry name" value="P-loop containing nucleoside triphosphate hydrolases"/>
    <property type="match status" value="1"/>
</dbReference>
<dbReference type="OrthoDB" id="9805696at2"/>
<dbReference type="GO" id="GO:0005829">
    <property type="term" value="C:cytosol"/>
    <property type="evidence" value="ECO:0007669"/>
    <property type="project" value="TreeGrafter"/>
</dbReference>
<feature type="compositionally biased region" description="Basic and acidic residues" evidence="5">
    <location>
        <begin position="375"/>
        <end position="384"/>
    </location>
</feature>
<dbReference type="PROSITE" id="PS51192">
    <property type="entry name" value="HELICASE_ATP_BIND_1"/>
    <property type="match status" value="1"/>
</dbReference>
<dbReference type="GeneID" id="98308469"/>
<protein>
    <submittedName>
        <fullName evidence="8">ATP-dependent RNA helicase</fullName>
    </submittedName>
</protein>
<dbReference type="Pfam" id="PF00271">
    <property type="entry name" value="Helicase_C"/>
    <property type="match status" value="1"/>
</dbReference>
<evidence type="ECO:0000256" key="2">
    <source>
        <dbReference type="ARBA" id="ARBA00022801"/>
    </source>
</evidence>
<dbReference type="PROSITE" id="PS51194">
    <property type="entry name" value="HELICASE_CTER"/>
    <property type="match status" value="1"/>
</dbReference>
<dbReference type="PANTHER" id="PTHR47963">
    <property type="entry name" value="DEAD-BOX ATP-DEPENDENT RNA HELICASE 47, MITOCHONDRIAL"/>
    <property type="match status" value="1"/>
</dbReference>
<keyword evidence="9" id="KW-1185">Reference proteome</keyword>
<evidence type="ECO:0000256" key="3">
    <source>
        <dbReference type="ARBA" id="ARBA00022806"/>
    </source>
</evidence>
<feature type="domain" description="Helicase ATP-binding" evidence="6">
    <location>
        <begin position="25"/>
        <end position="195"/>
    </location>
</feature>
<sequence length="430" mass="48085">MDLKFQEFFKEQGYTQQTIIQQTVYQPLKAGESILGLAPTGSGKTLAYTLPLLENVVPAQGVQLMIVAPSQELAAQLATVIRRWAALKELKVTTLIGGANVKRQLEKLKKKPEVIVGTPGRMLELADAKKLKLHHLHAVVFDEADELLTDETLTACRALLAHAPGRQVQLSFFSATTADIFQQLEHWFGVPIKTYDVRAQDQTQGEVTHYLLETPTRKRTEALRRLAHLEGFSALVFFKQVAVLEEVAAKLDYQKVPVATLEGQSRQQERQRSLEQLRQGKIKLLLTTDVAARGLDIQQLPAVVNYDLPADITIYIHRVGRTGRMGAQGAVINLGNEHVLRTFRQLLRAGGYEPVQGELFGGKLLKANEVAAKSELKSPLDRTSKNVKPRTSKPVKMDNSVSLKKKHKGHKKRKRDQLNKGKRRVSKKIQ</sequence>
<dbReference type="STRING" id="1423801.FD50_GL001111"/>
<dbReference type="AlphaFoldDB" id="A0A0R1UXU1"/>
<accession>A0A0R1UXU1</accession>
<dbReference type="SMART" id="SM00487">
    <property type="entry name" value="DEXDc"/>
    <property type="match status" value="1"/>
</dbReference>
<gene>
    <name evidence="8" type="ORF">FD50_GL001111</name>
</gene>
<dbReference type="InterPro" id="IPR027417">
    <property type="entry name" value="P-loop_NTPase"/>
</dbReference>
<dbReference type="SMART" id="SM00490">
    <property type="entry name" value="HELICc"/>
    <property type="match status" value="1"/>
</dbReference>
<feature type="compositionally biased region" description="Basic residues" evidence="5">
    <location>
        <begin position="403"/>
        <end position="430"/>
    </location>
</feature>
<evidence type="ECO:0000313" key="9">
    <source>
        <dbReference type="Proteomes" id="UP000051166"/>
    </source>
</evidence>
<keyword evidence="1" id="KW-0547">Nucleotide-binding</keyword>
<dbReference type="InterPro" id="IPR044742">
    <property type="entry name" value="DEAD/DEAH_RhlB"/>
</dbReference>
<feature type="region of interest" description="Disordered" evidence="5">
    <location>
        <begin position="375"/>
        <end position="430"/>
    </location>
</feature>
<dbReference type="GO" id="GO:0033592">
    <property type="term" value="F:RNA strand annealing activity"/>
    <property type="evidence" value="ECO:0007669"/>
    <property type="project" value="TreeGrafter"/>
</dbReference>
<reference evidence="8 9" key="1">
    <citation type="journal article" date="2015" name="Genome Announc.">
        <title>Expanding the biotechnology potential of lactobacilli through comparative genomics of 213 strains and associated genera.</title>
        <authorList>
            <person name="Sun Z."/>
            <person name="Harris H.M."/>
            <person name="McCann A."/>
            <person name="Guo C."/>
            <person name="Argimon S."/>
            <person name="Zhang W."/>
            <person name="Yang X."/>
            <person name="Jeffery I.B."/>
            <person name="Cooney J.C."/>
            <person name="Kagawa T.F."/>
            <person name="Liu W."/>
            <person name="Song Y."/>
            <person name="Salvetti E."/>
            <person name="Wrobel A."/>
            <person name="Rasinkangas P."/>
            <person name="Parkhill J."/>
            <person name="Rea M.C."/>
            <person name="O'Sullivan O."/>
            <person name="Ritari J."/>
            <person name="Douillard F.P."/>
            <person name="Paul Ross R."/>
            <person name="Yang R."/>
            <person name="Briner A.E."/>
            <person name="Felis G.E."/>
            <person name="de Vos W.M."/>
            <person name="Barrangou R."/>
            <person name="Klaenhammer T.R."/>
            <person name="Caufield P.W."/>
            <person name="Cui Y."/>
            <person name="Zhang H."/>
            <person name="O'Toole P.W."/>
        </authorList>
    </citation>
    <scope>NUCLEOTIDE SEQUENCE [LARGE SCALE GENOMIC DNA]</scope>
    <source>
        <strain evidence="8 9">DSM 16230</strain>
    </source>
</reference>
<dbReference type="GO" id="GO:0005524">
    <property type="term" value="F:ATP binding"/>
    <property type="evidence" value="ECO:0007669"/>
    <property type="project" value="UniProtKB-KW"/>
</dbReference>
<dbReference type="Proteomes" id="UP000051166">
    <property type="component" value="Unassembled WGS sequence"/>
</dbReference>
<keyword evidence="2" id="KW-0378">Hydrolase</keyword>
<dbReference type="CDD" id="cd18787">
    <property type="entry name" value="SF2_C_DEAD"/>
    <property type="match status" value="1"/>
</dbReference>
<dbReference type="CDD" id="cd00268">
    <property type="entry name" value="DEADc"/>
    <property type="match status" value="1"/>
</dbReference>
<keyword evidence="3 8" id="KW-0347">Helicase</keyword>
<dbReference type="InterPro" id="IPR014001">
    <property type="entry name" value="Helicase_ATP-bd"/>
</dbReference>
<proteinExistence type="predicted"/>
<dbReference type="PANTHER" id="PTHR47963:SF7">
    <property type="entry name" value="ATP-DEPENDENT RNA HELICASE YFML-RELATED"/>
    <property type="match status" value="1"/>
</dbReference>
<dbReference type="InterPro" id="IPR050547">
    <property type="entry name" value="DEAD_box_RNA_helicases"/>
</dbReference>
<evidence type="ECO:0000259" key="7">
    <source>
        <dbReference type="PROSITE" id="PS51194"/>
    </source>
</evidence>
<dbReference type="GO" id="GO:0009409">
    <property type="term" value="P:response to cold"/>
    <property type="evidence" value="ECO:0007669"/>
    <property type="project" value="TreeGrafter"/>
</dbReference>
<evidence type="ECO:0000259" key="6">
    <source>
        <dbReference type="PROSITE" id="PS51192"/>
    </source>
</evidence>
<evidence type="ECO:0000256" key="1">
    <source>
        <dbReference type="ARBA" id="ARBA00022741"/>
    </source>
</evidence>
<dbReference type="EMBL" id="AZFQ01000047">
    <property type="protein sequence ID" value="KRL97902.1"/>
    <property type="molecule type" value="Genomic_DNA"/>
</dbReference>
<dbReference type="GO" id="GO:0003724">
    <property type="term" value="F:RNA helicase activity"/>
    <property type="evidence" value="ECO:0007669"/>
    <property type="project" value="TreeGrafter"/>
</dbReference>
<dbReference type="GO" id="GO:0016787">
    <property type="term" value="F:hydrolase activity"/>
    <property type="evidence" value="ECO:0007669"/>
    <property type="project" value="UniProtKB-KW"/>
</dbReference>
<evidence type="ECO:0000313" key="8">
    <source>
        <dbReference type="EMBL" id="KRL97902.1"/>
    </source>
</evidence>
<dbReference type="Gene3D" id="3.40.50.300">
    <property type="entry name" value="P-loop containing nucleotide triphosphate hydrolases"/>
    <property type="match status" value="2"/>
</dbReference>
<dbReference type="RefSeq" id="WP_056961033.1">
    <property type="nucleotide sequence ID" value="NZ_AZFQ01000047.1"/>
</dbReference>
<evidence type="ECO:0000256" key="5">
    <source>
        <dbReference type="SAM" id="MobiDB-lite"/>
    </source>
</evidence>
<keyword evidence="4" id="KW-0067">ATP-binding</keyword>
<dbReference type="Pfam" id="PF00270">
    <property type="entry name" value="DEAD"/>
    <property type="match status" value="1"/>
</dbReference>